<dbReference type="OrthoDB" id="2556847at2759"/>
<proteinExistence type="predicted"/>
<gene>
    <name evidence="2" type="ORF">SCLCIDRAFT_91443</name>
</gene>
<accession>A0A0C3E9G9</accession>
<feature type="non-terminal residue" evidence="2">
    <location>
        <position position="308"/>
    </location>
</feature>
<protein>
    <recommendedName>
        <fullName evidence="1">GLTSCR protein conserved domain-containing protein</fullName>
    </recommendedName>
</protein>
<evidence type="ECO:0000313" key="3">
    <source>
        <dbReference type="Proteomes" id="UP000053989"/>
    </source>
</evidence>
<dbReference type="InParanoid" id="A0A0C3E9G9"/>
<dbReference type="EMBL" id="KN822025">
    <property type="protein sequence ID" value="KIM65004.1"/>
    <property type="molecule type" value="Genomic_DNA"/>
</dbReference>
<feature type="non-terminal residue" evidence="2">
    <location>
        <position position="1"/>
    </location>
</feature>
<dbReference type="HOGENOM" id="CLU_038167_0_0_1"/>
<sequence>SEEEIQAIHQTAAGFAACLAADHVAVMHPDVDTPFADAADAVNRLLPYHIFQQPRDDLRSLTQRTRYKGKEKVDCSELRQEIQDTRFALSCYKRLKKLQGRFRRAQLNAGIRASPDGQAYALLNAILEVERTETAVVSSALRTARNELDAVQREKRLASQATVSTFRSTYYPQVQSQHYRPYTYAYTQPYSHSAPGSTTSTFYTAPMAALSPAASAGTTAPNAASYTPSGVPIPVQLPVTSLSALHALGIVPVPIASLPPPDQPQPAAVLKGSTSNGTMLSLDVNVSLLQSSQMSGLALLLNSLMSRG</sequence>
<reference evidence="2 3" key="1">
    <citation type="submission" date="2014-04" db="EMBL/GenBank/DDBJ databases">
        <authorList>
            <consortium name="DOE Joint Genome Institute"/>
            <person name="Kuo A."/>
            <person name="Kohler A."/>
            <person name="Nagy L.G."/>
            <person name="Floudas D."/>
            <person name="Copeland A."/>
            <person name="Barry K.W."/>
            <person name="Cichocki N."/>
            <person name="Veneault-Fourrey C."/>
            <person name="LaButti K."/>
            <person name="Lindquist E.A."/>
            <person name="Lipzen A."/>
            <person name="Lundell T."/>
            <person name="Morin E."/>
            <person name="Murat C."/>
            <person name="Sun H."/>
            <person name="Tunlid A."/>
            <person name="Henrissat B."/>
            <person name="Grigoriev I.V."/>
            <person name="Hibbett D.S."/>
            <person name="Martin F."/>
            <person name="Nordberg H.P."/>
            <person name="Cantor M.N."/>
            <person name="Hua S.X."/>
        </authorList>
    </citation>
    <scope>NUCLEOTIDE SEQUENCE [LARGE SCALE GENOMIC DNA]</scope>
    <source>
        <strain evidence="2 3">Foug A</strain>
    </source>
</reference>
<reference evidence="3" key="2">
    <citation type="submission" date="2015-01" db="EMBL/GenBank/DDBJ databases">
        <title>Evolutionary Origins and Diversification of the Mycorrhizal Mutualists.</title>
        <authorList>
            <consortium name="DOE Joint Genome Institute"/>
            <consortium name="Mycorrhizal Genomics Consortium"/>
            <person name="Kohler A."/>
            <person name="Kuo A."/>
            <person name="Nagy L.G."/>
            <person name="Floudas D."/>
            <person name="Copeland A."/>
            <person name="Barry K.W."/>
            <person name="Cichocki N."/>
            <person name="Veneault-Fourrey C."/>
            <person name="LaButti K."/>
            <person name="Lindquist E.A."/>
            <person name="Lipzen A."/>
            <person name="Lundell T."/>
            <person name="Morin E."/>
            <person name="Murat C."/>
            <person name="Riley R."/>
            <person name="Ohm R."/>
            <person name="Sun H."/>
            <person name="Tunlid A."/>
            <person name="Henrissat B."/>
            <person name="Grigoriev I.V."/>
            <person name="Hibbett D.S."/>
            <person name="Martin F."/>
        </authorList>
    </citation>
    <scope>NUCLEOTIDE SEQUENCE [LARGE SCALE GENOMIC DNA]</scope>
    <source>
        <strain evidence="3">Foug A</strain>
    </source>
</reference>
<dbReference type="Proteomes" id="UP000053989">
    <property type="component" value="Unassembled WGS sequence"/>
</dbReference>
<dbReference type="Pfam" id="PF15249">
    <property type="entry name" value="GLTSCR1"/>
    <property type="match status" value="1"/>
</dbReference>
<dbReference type="STRING" id="1036808.A0A0C3E9G9"/>
<keyword evidence="3" id="KW-1185">Reference proteome</keyword>
<organism evidence="2 3">
    <name type="scientific">Scleroderma citrinum Foug A</name>
    <dbReference type="NCBI Taxonomy" id="1036808"/>
    <lineage>
        <taxon>Eukaryota</taxon>
        <taxon>Fungi</taxon>
        <taxon>Dikarya</taxon>
        <taxon>Basidiomycota</taxon>
        <taxon>Agaricomycotina</taxon>
        <taxon>Agaricomycetes</taxon>
        <taxon>Agaricomycetidae</taxon>
        <taxon>Boletales</taxon>
        <taxon>Sclerodermatineae</taxon>
        <taxon>Sclerodermataceae</taxon>
        <taxon>Scleroderma</taxon>
    </lineage>
</organism>
<dbReference type="InterPro" id="IPR015671">
    <property type="entry name" value="GSCR1_dom"/>
</dbReference>
<feature type="domain" description="GLTSCR protein conserved" evidence="1">
    <location>
        <begin position="22"/>
        <end position="135"/>
    </location>
</feature>
<evidence type="ECO:0000313" key="2">
    <source>
        <dbReference type="EMBL" id="KIM65004.1"/>
    </source>
</evidence>
<evidence type="ECO:0000259" key="1">
    <source>
        <dbReference type="Pfam" id="PF15249"/>
    </source>
</evidence>
<dbReference type="AlphaFoldDB" id="A0A0C3E9G9"/>
<name>A0A0C3E9G9_9AGAM</name>